<feature type="region of interest" description="Disordered" evidence="5">
    <location>
        <begin position="23"/>
        <end position="45"/>
    </location>
</feature>
<dbReference type="SUPFAM" id="SSF52151">
    <property type="entry name" value="FabD/lysophospholipase-like"/>
    <property type="match status" value="1"/>
</dbReference>
<dbReference type="InterPro" id="IPR045217">
    <property type="entry name" value="PNPLA8-like"/>
</dbReference>
<dbReference type="GO" id="GO:0016042">
    <property type="term" value="P:lipid catabolic process"/>
    <property type="evidence" value="ECO:0007669"/>
    <property type="project" value="UniProtKB-UniRule"/>
</dbReference>
<comment type="caution">
    <text evidence="7">The sequence shown here is derived from an EMBL/GenBank/DDBJ whole genome shotgun (WGS) entry which is preliminary data.</text>
</comment>
<feature type="region of interest" description="Disordered" evidence="5">
    <location>
        <begin position="173"/>
        <end position="192"/>
    </location>
</feature>
<feature type="active site" description="Nucleophile" evidence="4">
    <location>
        <position position="412"/>
    </location>
</feature>
<reference evidence="7 8" key="1">
    <citation type="submission" date="2024-02" db="EMBL/GenBank/DDBJ databases">
        <title>Chromosome-scale genome assembly of the rough periwinkle Littorina saxatilis.</title>
        <authorList>
            <person name="De Jode A."/>
            <person name="Faria R."/>
            <person name="Formenti G."/>
            <person name="Sims Y."/>
            <person name="Smith T.P."/>
            <person name="Tracey A."/>
            <person name="Wood J.M.D."/>
            <person name="Zagrodzka Z.B."/>
            <person name="Johannesson K."/>
            <person name="Butlin R.K."/>
            <person name="Leder E.H."/>
        </authorList>
    </citation>
    <scope>NUCLEOTIDE SEQUENCE [LARGE SCALE GENOMIC DNA]</scope>
    <source>
        <strain evidence="7">Snail1</strain>
        <tissue evidence="7">Muscle</tissue>
    </source>
</reference>
<dbReference type="PROSITE" id="PS51635">
    <property type="entry name" value="PNPLA"/>
    <property type="match status" value="1"/>
</dbReference>
<dbReference type="Gene3D" id="3.40.1090.10">
    <property type="entry name" value="Cytosolic phospholipase A2 catalytic domain"/>
    <property type="match status" value="1"/>
</dbReference>
<dbReference type="CDD" id="cd07211">
    <property type="entry name" value="Pat_PNPLA8"/>
    <property type="match status" value="1"/>
</dbReference>
<dbReference type="Proteomes" id="UP001374579">
    <property type="component" value="Unassembled WGS sequence"/>
</dbReference>
<feature type="region of interest" description="Disordered" evidence="5">
    <location>
        <begin position="223"/>
        <end position="246"/>
    </location>
</feature>
<keyword evidence="3 4" id="KW-0443">Lipid metabolism</keyword>
<evidence type="ECO:0000256" key="3">
    <source>
        <dbReference type="ARBA" id="ARBA00023098"/>
    </source>
</evidence>
<dbReference type="PANTHER" id="PTHR24185:SF1">
    <property type="entry name" value="CALCIUM-INDEPENDENT PHOSPHOLIPASE A2-GAMMA"/>
    <property type="match status" value="1"/>
</dbReference>
<evidence type="ECO:0000259" key="6">
    <source>
        <dbReference type="PROSITE" id="PS51635"/>
    </source>
</evidence>
<feature type="domain" description="PNPLA" evidence="6">
    <location>
        <begin position="374"/>
        <end position="568"/>
    </location>
</feature>
<feature type="compositionally biased region" description="Basic and acidic residues" evidence="5">
    <location>
        <begin position="35"/>
        <end position="45"/>
    </location>
</feature>
<dbReference type="EMBL" id="JBAMIC010000010">
    <property type="protein sequence ID" value="KAK7102866.1"/>
    <property type="molecule type" value="Genomic_DNA"/>
</dbReference>
<accession>A0AAN9BBC4</accession>
<feature type="short sequence motif" description="GXGXXG" evidence="4">
    <location>
        <begin position="378"/>
        <end position="383"/>
    </location>
</feature>
<dbReference type="GO" id="GO:0016020">
    <property type="term" value="C:membrane"/>
    <property type="evidence" value="ECO:0007669"/>
    <property type="project" value="TreeGrafter"/>
</dbReference>
<keyword evidence="2 4" id="KW-0442">Lipid degradation</keyword>
<evidence type="ECO:0000313" key="8">
    <source>
        <dbReference type="Proteomes" id="UP001374579"/>
    </source>
</evidence>
<dbReference type="GO" id="GO:0019369">
    <property type="term" value="P:arachidonate metabolic process"/>
    <property type="evidence" value="ECO:0007669"/>
    <property type="project" value="TreeGrafter"/>
</dbReference>
<name>A0AAN9BBC4_9CAEN</name>
<feature type="short sequence motif" description="DGA/G" evidence="4">
    <location>
        <begin position="555"/>
        <end position="557"/>
    </location>
</feature>
<dbReference type="InterPro" id="IPR016035">
    <property type="entry name" value="Acyl_Trfase/lysoPLipase"/>
</dbReference>
<organism evidence="7 8">
    <name type="scientific">Littorina saxatilis</name>
    <dbReference type="NCBI Taxonomy" id="31220"/>
    <lineage>
        <taxon>Eukaryota</taxon>
        <taxon>Metazoa</taxon>
        <taxon>Spiralia</taxon>
        <taxon>Lophotrochozoa</taxon>
        <taxon>Mollusca</taxon>
        <taxon>Gastropoda</taxon>
        <taxon>Caenogastropoda</taxon>
        <taxon>Littorinimorpha</taxon>
        <taxon>Littorinoidea</taxon>
        <taxon>Littorinidae</taxon>
        <taxon>Littorina</taxon>
    </lineage>
</organism>
<keyword evidence="8" id="KW-1185">Reference proteome</keyword>
<gene>
    <name evidence="7" type="ORF">V1264_021025</name>
</gene>
<dbReference type="GO" id="GO:0047499">
    <property type="term" value="F:calcium-independent phospholipase A2 activity"/>
    <property type="evidence" value="ECO:0007669"/>
    <property type="project" value="TreeGrafter"/>
</dbReference>
<proteinExistence type="predicted"/>
<evidence type="ECO:0000256" key="1">
    <source>
        <dbReference type="ARBA" id="ARBA00022801"/>
    </source>
</evidence>
<evidence type="ECO:0000256" key="4">
    <source>
        <dbReference type="PROSITE-ProRule" id="PRU01161"/>
    </source>
</evidence>
<evidence type="ECO:0000313" key="7">
    <source>
        <dbReference type="EMBL" id="KAK7102866.1"/>
    </source>
</evidence>
<dbReference type="PANTHER" id="PTHR24185">
    <property type="entry name" value="CALCIUM-INDEPENDENT PHOSPHOLIPASE A2-GAMMA"/>
    <property type="match status" value="1"/>
</dbReference>
<sequence length="703" mass="78663">MSGLCATRIRTISPHRKTLLVGLSSRDASPHRTGRPKDRIPSDRKIPTNSLAAFSTSCGCQSSNSQSTYVQQSGVLKKDAQAQVVGRGRGSRVQQQESVSKVLHQVHLSSWAKGGLGSIFNGLGSFANRPSRLVEEVGRLLGRSSKKENGALVVFKRKDAKKMKEVFPVIEQSAKATSPARKTPHVQQLAKTDTEREQHSFQKAMEDTHDSIVSFYHAYTTPDYVPSKPQEKPEGKASPKPSPKPVITETDVGWSFFRKFPLQFSDANSIPVKKKPLIRKDFVSRSAIEARTRALVTSLRSASSYTSKIVRTQDLCKHLKQFPSGRHEATECKAVPVLLQMTQSEDKGLKEEALEALCLLGYHGPVRGRGIRILTLDGGGTRGLMTLQCMEKLEEVSGKPVYEMFDFVCGVSTGALIAAMVCLYRLPLDTCRKLYTEFSNQMFSRSRVFGTTGLVWNHAFYDSDQWEQILQAELGQRTMIEFSRDPQVPKMAAISTVINMPRLKNFVFRNYNLPPSTYSAYSGSCHNKLWEVIRASSAAPGYYEDFRLGDYVHSDGGLSNNNPTAMAVHEARLLWPHENIQCVVSLGTGRWEPQVELGGTNKVSLKEKVGKVVDSVTDTEGVHVMMNDLMPPATYFRFNPYLSEDLLLDEIRSDRLEGMQRDATMYLRKNDIKIRKAVETLTQTRMAHQHAMDWVKLKSDTML</sequence>
<dbReference type="Pfam" id="PF01734">
    <property type="entry name" value="Patatin"/>
    <property type="match status" value="1"/>
</dbReference>
<evidence type="ECO:0000256" key="5">
    <source>
        <dbReference type="SAM" id="MobiDB-lite"/>
    </source>
</evidence>
<dbReference type="InterPro" id="IPR002641">
    <property type="entry name" value="PNPLA_dom"/>
</dbReference>
<evidence type="ECO:0000256" key="2">
    <source>
        <dbReference type="ARBA" id="ARBA00022963"/>
    </source>
</evidence>
<dbReference type="AlphaFoldDB" id="A0AAN9BBC4"/>
<protein>
    <recommendedName>
        <fullName evidence="6">PNPLA domain-containing protein</fullName>
    </recommendedName>
</protein>
<feature type="active site" description="Proton acceptor" evidence="4">
    <location>
        <position position="555"/>
    </location>
</feature>
<keyword evidence="1 4" id="KW-0378">Hydrolase</keyword>
<feature type="short sequence motif" description="GXSXG" evidence="4">
    <location>
        <begin position="410"/>
        <end position="414"/>
    </location>
</feature>